<evidence type="ECO:0000313" key="3">
    <source>
        <dbReference type="Proteomes" id="UP000266841"/>
    </source>
</evidence>
<comment type="caution">
    <text evidence="2">The sequence shown here is derived from an EMBL/GenBank/DDBJ whole genome shotgun (WGS) entry which is preliminary data.</text>
</comment>
<evidence type="ECO:0000256" key="1">
    <source>
        <dbReference type="SAM" id="MobiDB-lite"/>
    </source>
</evidence>
<feature type="compositionally biased region" description="Basic residues" evidence="1">
    <location>
        <begin position="67"/>
        <end position="79"/>
    </location>
</feature>
<name>K0TCN0_THAOC</name>
<feature type="non-terminal residue" evidence="2">
    <location>
        <position position="252"/>
    </location>
</feature>
<feature type="region of interest" description="Disordered" evidence="1">
    <location>
        <begin position="35"/>
        <end position="89"/>
    </location>
</feature>
<dbReference type="Proteomes" id="UP000266841">
    <property type="component" value="Unassembled WGS sequence"/>
</dbReference>
<proteinExistence type="predicted"/>
<reference evidence="2 3" key="1">
    <citation type="journal article" date="2012" name="Genome Biol.">
        <title>Genome and low-iron response of an oceanic diatom adapted to chronic iron limitation.</title>
        <authorList>
            <person name="Lommer M."/>
            <person name="Specht M."/>
            <person name="Roy A.S."/>
            <person name="Kraemer L."/>
            <person name="Andreson R."/>
            <person name="Gutowska M.A."/>
            <person name="Wolf J."/>
            <person name="Bergner S.V."/>
            <person name="Schilhabel M.B."/>
            <person name="Klostermeier U.C."/>
            <person name="Beiko R.G."/>
            <person name="Rosenstiel P."/>
            <person name="Hippler M."/>
            <person name="Laroche J."/>
        </authorList>
    </citation>
    <scope>NUCLEOTIDE SEQUENCE [LARGE SCALE GENOMIC DNA]</scope>
    <source>
        <strain evidence="2 3">CCMP1005</strain>
    </source>
</reference>
<accession>K0TCN0</accession>
<sequence>MPYIAVAAISTREVEALQSGNESLRRETDRVAEGLRHKVDGFGTGERDPARRSQVSSTANQWPKSQGRGRRPSTPRLRRSATTPRSMSRRSSALREWLALVGLAGISGRAAFVQMVNKGKCYFANWNDEDEDEDEDEDDGWEGVEWEGMEPARLVDGFALGLLLDLDAGTLSVFNREGPRAAIRPPSTENRISRAVDGRFASFQACQPRRHIPRDDRGDFQRSNRPHFDSVAYCATSTRLRCAGHHSGSTEG</sequence>
<keyword evidence="3" id="KW-1185">Reference proteome</keyword>
<feature type="compositionally biased region" description="Basic and acidic residues" evidence="1">
    <location>
        <begin position="35"/>
        <end position="51"/>
    </location>
</feature>
<dbReference type="AlphaFoldDB" id="K0TCN0"/>
<evidence type="ECO:0000313" key="2">
    <source>
        <dbReference type="EMBL" id="EJK74949.1"/>
    </source>
</evidence>
<gene>
    <name evidence="2" type="ORF">THAOC_03344</name>
</gene>
<feature type="compositionally biased region" description="Polar residues" evidence="1">
    <location>
        <begin position="53"/>
        <end position="64"/>
    </location>
</feature>
<organism evidence="2 3">
    <name type="scientific">Thalassiosira oceanica</name>
    <name type="common">Marine diatom</name>
    <dbReference type="NCBI Taxonomy" id="159749"/>
    <lineage>
        <taxon>Eukaryota</taxon>
        <taxon>Sar</taxon>
        <taxon>Stramenopiles</taxon>
        <taxon>Ochrophyta</taxon>
        <taxon>Bacillariophyta</taxon>
        <taxon>Coscinodiscophyceae</taxon>
        <taxon>Thalassiosirophycidae</taxon>
        <taxon>Thalassiosirales</taxon>
        <taxon>Thalassiosiraceae</taxon>
        <taxon>Thalassiosira</taxon>
    </lineage>
</organism>
<dbReference type="EMBL" id="AGNL01003232">
    <property type="protein sequence ID" value="EJK74949.1"/>
    <property type="molecule type" value="Genomic_DNA"/>
</dbReference>
<protein>
    <submittedName>
        <fullName evidence="2">Uncharacterized protein</fullName>
    </submittedName>
</protein>